<evidence type="ECO:0000259" key="1">
    <source>
        <dbReference type="Pfam" id="PF07110"/>
    </source>
</evidence>
<feature type="domain" description="EthD" evidence="1">
    <location>
        <begin position="18"/>
        <end position="91"/>
    </location>
</feature>
<dbReference type="GO" id="GO:0016491">
    <property type="term" value="F:oxidoreductase activity"/>
    <property type="evidence" value="ECO:0007669"/>
    <property type="project" value="InterPro"/>
</dbReference>
<evidence type="ECO:0000313" key="2">
    <source>
        <dbReference type="EMBL" id="ABF80855.1"/>
    </source>
</evidence>
<dbReference type="InterPro" id="IPR009799">
    <property type="entry name" value="EthD_dom"/>
</dbReference>
<dbReference type="NCBIfam" id="TIGR02118">
    <property type="entry name" value="EthD family reductase"/>
    <property type="match status" value="1"/>
</dbReference>
<accession>A0A0H2Y1N7</accession>
<dbReference type="HOGENOM" id="CLU_115019_1_0_4"/>
<organism evidence="2">
    <name type="scientific">Burkholderia orbicola (strain AU 1054)</name>
    <dbReference type="NCBI Taxonomy" id="331271"/>
    <lineage>
        <taxon>Bacteria</taxon>
        <taxon>Pseudomonadati</taxon>
        <taxon>Pseudomonadota</taxon>
        <taxon>Betaproteobacteria</taxon>
        <taxon>Burkholderiales</taxon>
        <taxon>Burkholderiaceae</taxon>
        <taxon>Burkholderia</taxon>
        <taxon>Burkholderia cepacia complex</taxon>
        <taxon>Burkholderia orbicola</taxon>
    </lineage>
</organism>
<dbReference type="SUPFAM" id="SSF54909">
    <property type="entry name" value="Dimeric alpha+beta barrel"/>
    <property type="match status" value="1"/>
</dbReference>
<sequence length="108" mass="11964">MIKVSVMYPYAAGARFDHAYYRDTHMPMVKQRLGAACLYYTVDKGIAGGAPGADPVYVAKCDFVCTSVEAFQAARDPHAQEIMADIANYTDIRPVLQISEVVVERSER</sequence>
<proteinExistence type="predicted"/>
<dbReference type="PANTHER" id="PTHR40260:SF2">
    <property type="entry name" value="BLR8190 PROTEIN"/>
    <property type="match status" value="1"/>
</dbReference>
<dbReference type="InterPro" id="IPR011008">
    <property type="entry name" value="Dimeric_a/b-barrel"/>
</dbReference>
<reference evidence="2" key="1">
    <citation type="submission" date="2006-05" db="EMBL/GenBank/DDBJ databases">
        <title>Complete sequence of chromosome 3 of Burkholderia cenocepacia AU 1054.</title>
        <authorList>
            <consortium name="US DOE Joint Genome Institute"/>
            <person name="Copeland A."/>
            <person name="Lucas S."/>
            <person name="Lapidus A."/>
            <person name="Barry K."/>
            <person name="Detter J.C."/>
            <person name="Glavina del Rio T."/>
            <person name="Hammon N."/>
            <person name="Israni S."/>
            <person name="Dalin E."/>
            <person name="Tice H."/>
            <person name="Pitluck S."/>
            <person name="Chain P."/>
            <person name="Malfatti S."/>
            <person name="Shin M."/>
            <person name="Vergez L."/>
            <person name="Schmutz J."/>
            <person name="Larimer F."/>
            <person name="Land M."/>
            <person name="Hauser L."/>
            <person name="Kyrpides N."/>
            <person name="Lykidis A."/>
            <person name="LiPuma J.J."/>
            <person name="Konstantinidis K."/>
            <person name="Tiedje J.M."/>
            <person name="Richardson P."/>
        </authorList>
    </citation>
    <scope>NUCLEOTIDE SEQUENCE [LARGE SCALE GENOMIC DNA]</scope>
    <source>
        <strain evidence="2">AU 1054</strain>
    </source>
</reference>
<dbReference type="Gene3D" id="3.30.70.100">
    <property type="match status" value="1"/>
</dbReference>
<name>A0A0H2Y1N7_BURO1</name>
<dbReference type="EMBL" id="CP000380">
    <property type="protein sequence ID" value="ABF80855.1"/>
    <property type="molecule type" value="Genomic_DNA"/>
</dbReference>
<gene>
    <name evidence="2" type="ordered locus">Bcen_5990</name>
</gene>
<protein>
    <submittedName>
        <fullName evidence="2">Ethyl tert-butyl ether degradation EthD</fullName>
    </submittedName>
</protein>
<dbReference type="AlphaFoldDB" id="A0A0H2Y1N7"/>
<dbReference type="PANTHER" id="PTHR40260">
    <property type="entry name" value="BLR8190 PROTEIN"/>
    <property type="match status" value="1"/>
</dbReference>
<dbReference type="Pfam" id="PF07110">
    <property type="entry name" value="EthD"/>
    <property type="match status" value="1"/>
</dbReference>